<name>A0A8H6BVI0_CANAX</name>
<sequence>MSRTKSTKVLIIGAGVSGLKAAETILSKSFLTGDDVLVVEAQNRIGGRLKTTDTSQSKLGINYDLGASWFHDSLNNIVLNHMINDGLLDDEKDVYFDDKDLKTFSSTGEVPIVDKKLNRVLEDIEKYIQLYFNRNLGVPDLSLRDIVAQYFEKYNRLITEEQREYCGRMMRYLEFWFGISWDRISGKYAVTTHQGRNLLNKKGYGYLVESLAKRIPESSLLLEEPVNKIIRNNKDAGKRVLVETINGLQIFCDYLIVTVPQSILSLEESSPYSIKWEPKLPQRLVESINSIHFGALGKVIFEFDRIFWDNSKDRFQIIADHTDGDLSRELTELPKPFTYPLFAVNFGRVHNGKASLVILTQAPLTNYLETHPDQAWQYYQPMLQKLSINDEPIPDPINTIVTDWTTNPYIRGSYSTMYTNDDPSDLIISLSGDFEDLGISEPYIKFAGEHTTSEGTGCVHGAYMSGIYAADCILENIFRNDVTGYTIIG</sequence>
<dbReference type="Pfam" id="PF01593">
    <property type="entry name" value="Amino_oxidase"/>
    <property type="match status" value="1"/>
</dbReference>
<feature type="domain" description="Amine oxidase" evidence="1">
    <location>
        <begin position="16"/>
        <end position="474"/>
    </location>
</feature>
<dbReference type="PANTHER" id="PTHR10742:SF410">
    <property type="entry name" value="LYSINE-SPECIFIC HISTONE DEMETHYLASE 2"/>
    <property type="match status" value="1"/>
</dbReference>
<dbReference type="Gene3D" id="3.90.660.10">
    <property type="match status" value="1"/>
</dbReference>
<dbReference type="Gene3D" id="3.50.50.60">
    <property type="entry name" value="FAD/NAD(P)-binding domain"/>
    <property type="match status" value="1"/>
</dbReference>
<dbReference type="GO" id="GO:0046592">
    <property type="term" value="F:polyamine oxidase activity"/>
    <property type="evidence" value="ECO:0007669"/>
    <property type="project" value="EnsemblFungi"/>
</dbReference>
<dbReference type="InterPro" id="IPR002937">
    <property type="entry name" value="Amino_oxidase"/>
</dbReference>
<dbReference type="EMBL" id="JABWAD010000052">
    <property type="protein sequence ID" value="KAF6068753.1"/>
    <property type="molecule type" value="Genomic_DNA"/>
</dbReference>
<protein>
    <submittedName>
        <fullName evidence="2">Corticosteroid-binding protein</fullName>
    </submittedName>
</protein>
<evidence type="ECO:0000313" key="2">
    <source>
        <dbReference type="EMBL" id="KAF6068753.1"/>
    </source>
</evidence>
<evidence type="ECO:0000313" key="3">
    <source>
        <dbReference type="Proteomes" id="UP000536275"/>
    </source>
</evidence>
<dbReference type="SMR" id="A0A8H6BVI0"/>
<proteinExistence type="predicted"/>
<dbReference type="SUPFAM" id="SSF54373">
    <property type="entry name" value="FAD-linked reductases, C-terminal domain"/>
    <property type="match status" value="1"/>
</dbReference>
<dbReference type="PANTHER" id="PTHR10742">
    <property type="entry name" value="FLAVIN MONOAMINE OXIDASE"/>
    <property type="match status" value="1"/>
</dbReference>
<dbReference type="InterPro" id="IPR050281">
    <property type="entry name" value="Flavin_monoamine_oxidase"/>
</dbReference>
<comment type="caution">
    <text evidence="2">The sequence shown here is derived from an EMBL/GenBank/DDBJ whole genome shotgun (WGS) entry which is preliminary data.</text>
</comment>
<dbReference type="AlphaFoldDB" id="A0A8H6BVI0"/>
<dbReference type="SUPFAM" id="SSF51905">
    <property type="entry name" value="FAD/NAD(P)-binding domain"/>
    <property type="match status" value="1"/>
</dbReference>
<reference evidence="2 3" key="1">
    <citation type="submission" date="2020-03" db="EMBL/GenBank/DDBJ databases">
        <title>FDA dAtabase for Regulatory Grade micrObial Sequences (FDA-ARGOS): Supporting development and validation of Infectious Disease Dx tests.</title>
        <authorList>
            <person name="Campos J."/>
            <person name="Goldberg B."/>
            <person name="Tallon L."/>
            <person name="Sadzewicz L."/>
            <person name="Vavikolanu K."/>
            <person name="Mehta A."/>
            <person name="Aluvathingal J."/>
            <person name="Nadendla S."/>
            <person name="Nandy P."/>
            <person name="Geyer C."/>
            <person name="Yan Y."/>
            <person name="Sichtig H."/>
        </authorList>
    </citation>
    <scope>NUCLEOTIDE SEQUENCE [LARGE SCALE GENOMIC DNA]</scope>
    <source>
        <strain evidence="2 3">FDAARGOS_656</strain>
    </source>
</reference>
<dbReference type="GO" id="GO:0046208">
    <property type="term" value="P:spermine catabolic process"/>
    <property type="evidence" value="ECO:0007669"/>
    <property type="project" value="EnsemblFungi"/>
</dbReference>
<evidence type="ECO:0000259" key="1">
    <source>
        <dbReference type="Pfam" id="PF01593"/>
    </source>
</evidence>
<dbReference type="InterPro" id="IPR036188">
    <property type="entry name" value="FAD/NAD-bd_sf"/>
</dbReference>
<dbReference type="GO" id="GO:0015940">
    <property type="term" value="P:pantothenate biosynthetic process"/>
    <property type="evidence" value="ECO:0007669"/>
    <property type="project" value="EnsemblFungi"/>
</dbReference>
<organism evidence="2 3">
    <name type="scientific">Candida albicans</name>
    <name type="common">Yeast</name>
    <dbReference type="NCBI Taxonomy" id="5476"/>
    <lineage>
        <taxon>Eukaryota</taxon>
        <taxon>Fungi</taxon>
        <taxon>Dikarya</taxon>
        <taxon>Ascomycota</taxon>
        <taxon>Saccharomycotina</taxon>
        <taxon>Pichiomycetes</taxon>
        <taxon>Debaryomycetaceae</taxon>
        <taxon>Candida/Lodderomyces clade</taxon>
        <taxon>Candida</taxon>
    </lineage>
</organism>
<gene>
    <name evidence="2" type="primary">CBP1</name>
    <name evidence="2" type="ORF">FOB64_003940</name>
</gene>
<dbReference type="Proteomes" id="UP000536275">
    <property type="component" value="Unassembled WGS sequence"/>
</dbReference>
<accession>A0A8H6BVI0</accession>
<dbReference type="OMA" id="EFFDNYQ"/>